<dbReference type="Proteomes" id="UP000232003">
    <property type="component" value="Chromosome"/>
</dbReference>
<dbReference type="KEGG" id="nfl:COO91_06551"/>
<accession>A0A2K8SYL1</accession>
<sequence>MLEQRIENHYNSADVGLLGSLKAYKKLIKTSADAQAFMKWLIDNRGLP</sequence>
<name>A0A2K8SYL1_9NOSO</name>
<dbReference type="AlphaFoldDB" id="A0A2K8SYL1"/>
<organism evidence="1 2">
    <name type="scientific">Nostoc flagelliforme CCNUN1</name>
    <dbReference type="NCBI Taxonomy" id="2038116"/>
    <lineage>
        <taxon>Bacteria</taxon>
        <taxon>Bacillati</taxon>
        <taxon>Cyanobacteriota</taxon>
        <taxon>Cyanophyceae</taxon>
        <taxon>Nostocales</taxon>
        <taxon>Nostocaceae</taxon>
        <taxon>Nostoc</taxon>
    </lineage>
</organism>
<keyword evidence="2" id="KW-1185">Reference proteome</keyword>
<protein>
    <submittedName>
        <fullName evidence="1">Uncharacterized protein</fullName>
    </submittedName>
</protein>
<gene>
    <name evidence="1" type="ORF">COO91_06551</name>
</gene>
<evidence type="ECO:0000313" key="2">
    <source>
        <dbReference type="Proteomes" id="UP000232003"/>
    </source>
</evidence>
<evidence type="ECO:0000313" key="1">
    <source>
        <dbReference type="EMBL" id="AUB40534.1"/>
    </source>
</evidence>
<dbReference type="EMBL" id="CP024785">
    <property type="protein sequence ID" value="AUB40534.1"/>
    <property type="molecule type" value="Genomic_DNA"/>
</dbReference>
<reference evidence="1 2" key="1">
    <citation type="submission" date="2017-11" db="EMBL/GenBank/DDBJ databases">
        <title>Complete genome of a free-living desiccation-tolerant cyanobacterium and its photosynthetic adaptation to extreme terrestrial habitat.</title>
        <authorList>
            <person name="Shang J."/>
        </authorList>
    </citation>
    <scope>NUCLEOTIDE SEQUENCE [LARGE SCALE GENOMIC DNA]</scope>
    <source>
        <strain evidence="1 2">CCNUN1</strain>
    </source>
</reference>
<proteinExistence type="predicted"/>